<proteinExistence type="predicted"/>
<dbReference type="GO" id="GO:0016011">
    <property type="term" value="C:dystroglycan complex"/>
    <property type="evidence" value="ECO:0007669"/>
    <property type="project" value="TreeGrafter"/>
</dbReference>
<dbReference type="GO" id="GO:0042383">
    <property type="term" value="C:sarcolemma"/>
    <property type="evidence" value="ECO:0007669"/>
    <property type="project" value="TreeGrafter"/>
</dbReference>
<evidence type="ECO:0000259" key="3">
    <source>
        <dbReference type="Pfam" id="PF05454"/>
    </source>
</evidence>
<feature type="transmembrane region" description="Helical" evidence="2">
    <location>
        <begin position="43"/>
        <end position="64"/>
    </location>
</feature>
<organism evidence="4 5">
    <name type="scientific">Macrostomum lignano</name>
    <dbReference type="NCBI Taxonomy" id="282301"/>
    <lineage>
        <taxon>Eukaryota</taxon>
        <taxon>Metazoa</taxon>
        <taxon>Spiralia</taxon>
        <taxon>Lophotrochozoa</taxon>
        <taxon>Platyhelminthes</taxon>
        <taxon>Rhabditophora</taxon>
        <taxon>Macrostomorpha</taxon>
        <taxon>Macrostomida</taxon>
        <taxon>Macrostomidae</taxon>
        <taxon>Macrostomum</taxon>
    </lineage>
</organism>
<protein>
    <recommendedName>
        <fullName evidence="3">Dystroglycan C-terminal domain-containing protein</fullName>
    </recommendedName>
</protein>
<gene>
    <name evidence="4" type="ORF">BOX15_Mlig010507g1</name>
</gene>
<dbReference type="STRING" id="282301.A0A267F8H3"/>
<accession>A0A267F8H3</accession>
<dbReference type="GO" id="GO:0021675">
    <property type="term" value="P:nerve development"/>
    <property type="evidence" value="ECO:0007669"/>
    <property type="project" value="TreeGrafter"/>
</dbReference>
<feature type="non-terminal residue" evidence="4">
    <location>
        <position position="1"/>
    </location>
</feature>
<feature type="region of interest" description="Disordered" evidence="1">
    <location>
        <begin position="354"/>
        <end position="381"/>
    </location>
</feature>
<feature type="compositionally biased region" description="Low complexity" evidence="1">
    <location>
        <begin position="356"/>
        <end position="381"/>
    </location>
</feature>
<keyword evidence="5" id="KW-1185">Reference proteome</keyword>
<feature type="compositionally biased region" description="Low complexity" evidence="1">
    <location>
        <begin position="1120"/>
        <end position="1143"/>
    </location>
</feature>
<dbReference type="SUPFAM" id="SSF111006">
    <property type="entry name" value="Dystroglycan, domain 2"/>
    <property type="match status" value="1"/>
</dbReference>
<dbReference type="AlphaFoldDB" id="A0A267F8H3"/>
<dbReference type="InterPro" id="IPR008465">
    <property type="entry name" value="DAG1_C"/>
</dbReference>
<reference evidence="4 5" key="1">
    <citation type="submission" date="2017-06" db="EMBL/GenBank/DDBJ databases">
        <title>A platform for efficient transgenesis in Macrostomum lignano, a flatworm model organism for stem cell research.</title>
        <authorList>
            <person name="Berezikov E."/>
        </authorList>
    </citation>
    <scope>NUCLEOTIDE SEQUENCE [LARGE SCALE GENOMIC DNA]</scope>
    <source>
        <strain evidence="4">DV1</strain>
        <tissue evidence="4">Whole organism</tissue>
    </source>
</reference>
<sequence>HSCAQQLKSNAKEQPAADLELVSIHGAASPKSAPRLAMPPATWLLRLLLSLPLLLSVFVAASTADGSGGSGLRLRARVGRVFIRRPPSPPPPRTEVPSPLPAWLYFNSSLGVVEGVPLAGDVGVHLVPALGATVEVLDGPAAGNATGGCSWRHPTMAAVLVDADPRQLGPAGLCRLLRDLSLRLRVRIASLEVSPDRTAVSGGQAARPPLYMLASGPGSANVRRTAGALVTWQVGCGSIDARHLLALERLERLAMTGELTGWPVLLWYVADRLDSPAYWRPGDSPAAGIRLRRDIAGNLLLAGRVGAADAEGSGAFLPPQYAGGVGLSGGGGAAGTTASTPSWAGSTIPVRTIELPSAPTTDPASLTSSTAPPTTTTPGLPLRRANQEFGSRQYLFPVDQVTRVPVPRDTVLERATGRGLEALASSVQNCGTLNSLSDFGRYDPAKLQLVGRPTRRHIGVALSCRLVVEDRAGARIFIGFNVRVPEPLPPVPLPQQQTFSFSLGLPFSEVIRPDRFFADASEQNLTVCVSLVPDDCSKDFAVNSSVQFNRTSGSLYGLVWQRDDSVGPIISMEVFVVGISKYGKASSIRAAVEINQNYVKPEWVNHVYTLFVDGPSEYIDRLTSSTALLYSTVSRLNDFFLASVFNSTYRIDSQIHLRRLLRPAGTSRSLQFDFGYTRNYGRLYCPRMSIIELAKAMYLHCPDRPKRPRPEFSAILLPLQPTDLTVTPLDTCTSRPDYSFMRKLYYSSQCNAAPTLPPKPPTDVQTALQPTPHPAPALRVNYATLPPSLGGGRYCLMPFTVYAGQAFYRPLRRPNCVTDASGRKNLTVLHMQLCTQVLAGACLLRSGFIAWNSAALRFEGIPFEDDVGENRFVVLVTDVNSSQSVQVELLVTVASLDHQFRHHQVVTTISADSSLTRRDGSGLHEYFRRLYEMLSAVMSGESIYLQLRARDFMHLRMSQPAMFNLTVTWAYLEANKELSRERQLRLNTSCPVDELMLLRSHIQRHLETVLKSHHILLQGTYELLFGECRRLDWAGIKRRHKLAMRLGPRGRVVEPGRLPDNRGSRGGGGGLVGTSDVALGGSEDSNVILITVLPACGLVILALLVALGVACCLYRRKPASASGRSQQQQQQQQQQMQGRQAGRADLSLLSNKRVPIIFAEELEERPSAPGRPLILPHEKPPGPLPADYQLQQQRLLMNSAAGTAVEMVPAAQPVFQQQHLGNGHHSLQRPQQQQHLAQGSATIQQRNFQQNHYAGYQ</sequence>
<keyword evidence="2" id="KW-1133">Transmembrane helix</keyword>
<dbReference type="GO" id="GO:0043236">
    <property type="term" value="F:laminin binding"/>
    <property type="evidence" value="ECO:0007669"/>
    <property type="project" value="TreeGrafter"/>
</dbReference>
<dbReference type="Proteomes" id="UP000215902">
    <property type="component" value="Unassembled WGS sequence"/>
</dbReference>
<evidence type="ECO:0000313" key="5">
    <source>
        <dbReference type="Proteomes" id="UP000215902"/>
    </source>
</evidence>
<dbReference type="InterPro" id="IPR027468">
    <property type="entry name" value="Alpha-dystroglycan_domain_2"/>
</dbReference>
<feature type="region of interest" description="Disordered" evidence="1">
    <location>
        <begin position="1120"/>
        <end position="1145"/>
    </location>
</feature>
<keyword evidence="2" id="KW-0472">Membrane</keyword>
<keyword evidence="2" id="KW-0812">Transmembrane</keyword>
<evidence type="ECO:0000313" key="4">
    <source>
        <dbReference type="EMBL" id="PAA69514.1"/>
    </source>
</evidence>
<dbReference type="PANTHER" id="PTHR21559:SF21">
    <property type="entry name" value="DYSTROGLYCAN 1"/>
    <property type="match status" value="1"/>
</dbReference>
<feature type="domain" description="Dystroglycan C-terminal" evidence="3">
    <location>
        <begin position="1077"/>
        <end position="1190"/>
    </location>
</feature>
<feature type="transmembrane region" description="Helical" evidence="2">
    <location>
        <begin position="1087"/>
        <end position="1114"/>
    </location>
</feature>
<evidence type="ECO:0000256" key="2">
    <source>
        <dbReference type="SAM" id="Phobius"/>
    </source>
</evidence>
<dbReference type="Pfam" id="PF05454">
    <property type="entry name" value="DAG1"/>
    <property type="match status" value="1"/>
</dbReference>
<comment type="caution">
    <text evidence="4">The sequence shown here is derived from an EMBL/GenBank/DDBJ whole genome shotgun (WGS) entry which is preliminary data.</text>
</comment>
<dbReference type="PANTHER" id="PTHR21559">
    <property type="entry name" value="DYSTROGLYCAN-RELATED"/>
    <property type="match status" value="1"/>
</dbReference>
<dbReference type="OrthoDB" id="6285625at2759"/>
<dbReference type="GO" id="GO:0002009">
    <property type="term" value="P:morphogenesis of an epithelium"/>
    <property type="evidence" value="ECO:0007669"/>
    <property type="project" value="TreeGrafter"/>
</dbReference>
<dbReference type="GO" id="GO:0007411">
    <property type="term" value="P:axon guidance"/>
    <property type="evidence" value="ECO:0007669"/>
    <property type="project" value="TreeGrafter"/>
</dbReference>
<dbReference type="Gene3D" id="3.30.70.1040">
    <property type="entry name" value="Dystroglycan, domain 2"/>
    <property type="match status" value="1"/>
</dbReference>
<dbReference type="EMBL" id="NIVC01001315">
    <property type="protein sequence ID" value="PAA69514.1"/>
    <property type="molecule type" value="Genomic_DNA"/>
</dbReference>
<name>A0A267F8H3_9PLAT</name>
<evidence type="ECO:0000256" key="1">
    <source>
        <dbReference type="SAM" id="MobiDB-lite"/>
    </source>
</evidence>